<proteinExistence type="predicted"/>
<dbReference type="InterPro" id="IPR001387">
    <property type="entry name" value="Cro/C1-type_HTH"/>
</dbReference>
<dbReference type="SUPFAM" id="SSF47413">
    <property type="entry name" value="lambda repressor-like DNA-binding domains"/>
    <property type="match status" value="1"/>
</dbReference>
<dbReference type="EMBL" id="SDGZ01000010">
    <property type="protein sequence ID" value="TYC50023.1"/>
    <property type="molecule type" value="Genomic_DNA"/>
</dbReference>
<evidence type="ECO:0000313" key="3">
    <source>
        <dbReference type="Proteomes" id="UP000371977"/>
    </source>
</evidence>
<dbReference type="GO" id="GO:0003677">
    <property type="term" value="F:DNA binding"/>
    <property type="evidence" value="ECO:0007669"/>
    <property type="project" value="InterPro"/>
</dbReference>
<dbReference type="Gene3D" id="1.10.260.40">
    <property type="entry name" value="lambda repressor-like DNA-binding domains"/>
    <property type="match status" value="1"/>
</dbReference>
<dbReference type="SMART" id="SM00530">
    <property type="entry name" value="HTH_XRE"/>
    <property type="match status" value="1"/>
</dbReference>
<organism evidence="2 3">
    <name type="scientific">Weissella muntiaci</name>
    <dbReference type="NCBI Taxonomy" id="2508881"/>
    <lineage>
        <taxon>Bacteria</taxon>
        <taxon>Bacillati</taxon>
        <taxon>Bacillota</taxon>
        <taxon>Bacilli</taxon>
        <taxon>Lactobacillales</taxon>
        <taxon>Lactobacillaceae</taxon>
        <taxon>Weissella</taxon>
    </lineage>
</organism>
<comment type="caution">
    <text evidence="2">The sequence shown here is derived from an EMBL/GenBank/DDBJ whole genome shotgun (WGS) entry which is preliminary data.</text>
</comment>
<keyword evidence="3" id="KW-1185">Reference proteome</keyword>
<evidence type="ECO:0000259" key="1">
    <source>
        <dbReference type="PROSITE" id="PS50943"/>
    </source>
</evidence>
<dbReference type="Proteomes" id="UP000371977">
    <property type="component" value="Unassembled WGS sequence"/>
</dbReference>
<feature type="domain" description="HTH cro/C1-type" evidence="1">
    <location>
        <begin position="18"/>
        <end position="60"/>
    </location>
</feature>
<dbReference type="InterPro" id="IPR010982">
    <property type="entry name" value="Lambda_DNA-bd_dom_sf"/>
</dbReference>
<dbReference type="PROSITE" id="PS50943">
    <property type="entry name" value="HTH_CROC1"/>
    <property type="match status" value="1"/>
</dbReference>
<gene>
    <name evidence="2" type="ORF">ESZ50_02885</name>
</gene>
<evidence type="ECO:0000313" key="2">
    <source>
        <dbReference type="EMBL" id="TYC50023.1"/>
    </source>
</evidence>
<name>A0A6C2C9C2_9LACO</name>
<accession>A0A6C2C9C2</accession>
<sequence>MAIYDNIKLIATKRGVKSIAELERTVGLSNGSISKWNDYAPNVRNLKLVADELNVKVDVLLRDSLEVI</sequence>
<dbReference type="AlphaFoldDB" id="A0A6C2C9C2"/>
<reference evidence="2 3" key="1">
    <citation type="submission" date="2019-01" db="EMBL/GenBank/DDBJ databases">
        <title>Weissella sp. nov., a novel lactic acid bacterium isolated from animal feces.</title>
        <authorList>
            <person name="Wang L.-T."/>
        </authorList>
    </citation>
    <scope>NUCLEOTIDE SEQUENCE [LARGE SCALE GENOMIC DNA]</scope>
    <source>
        <strain evidence="2 3">8H-2</strain>
    </source>
</reference>
<protein>
    <submittedName>
        <fullName evidence="2">XRE family transcriptional regulator</fullName>
    </submittedName>
</protein>
<dbReference type="OrthoDB" id="9805856at2"/>
<dbReference type="CDD" id="cd00093">
    <property type="entry name" value="HTH_XRE"/>
    <property type="match status" value="1"/>
</dbReference>
<dbReference type="RefSeq" id="WP_148622105.1">
    <property type="nucleotide sequence ID" value="NZ_SDGZ01000010.1"/>
</dbReference>